<evidence type="ECO:0000259" key="2">
    <source>
        <dbReference type="Pfam" id="PF19762"/>
    </source>
</evidence>
<dbReference type="EMBL" id="DYXD01000050">
    <property type="protein sequence ID" value="HJF07076.1"/>
    <property type="molecule type" value="Genomic_DNA"/>
</dbReference>
<keyword evidence="1" id="KW-0812">Transmembrane</keyword>
<keyword evidence="1" id="KW-0472">Membrane</keyword>
<accession>A0A921K2C8</accession>
<feature type="transmembrane region" description="Helical" evidence="1">
    <location>
        <begin position="69"/>
        <end position="91"/>
    </location>
</feature>
<feature type="transmembrane region" description="Helical" evidence="1">
    <location>
        <begin position="111"/>
        <end position="131"/>
    </location>
</feature>
<dbReference type="AlphaFoldDB" id="A0A921K2C8"/>
<sequence length="140" mass="15108">MDELTIVANVAIVFGVIYKLFELFVGRKERMMLIEKLPAEALADGKLKNGYLSSLFNCMGGGLVSSVSLRFGCLLVGLGLGLLIGYCIVVETQPEYFMENVGHTVRETVSIIYGASVLLGGGLGLIVAFVIEVMRASRNK</sequence>
<feature type="transmembrane region" description="Helical" evidence="1">
    <location>
        <begin position="6"/>
        <end position="26"/>
    </location>
</feature>
<protein>
    <recommendedName>
        <fullName evidence="2">DUF6249 domain-containing protein</fullName>
    </recommendedName>
</protein>
<proteinExistence type="predicted"/>
<dbReference type="Pfam" id="PF19762">
    <property type="entry name" value="DUF6249"/>
    <property type="match status" value="1"/>
</dbReference>
<name>A0A921K2C8_9BACT</name>
<feature type="domain" description="DUF6249" evidence="2">
    <location>
        <begin position="6"/>
        <end position="132"/>
    </location>
</feature>
<dbReference type="Proteomes" id="UP000718012">
    <property type="component" value="Unassembled WGS sequence"/>
</dbReference>
<reference evidence="3" key="2">
    <citation type="submission" date="2021-09" db="EMBL/GenBank/DDBJ databases">
        <authorList>
            <person name="Gilroy R."/>
        </authorList>
    </citation>
    <scope>NUCLEOTIDE SEQUENCE</scope>
    <source>
        <strain evidence="3">CHK165-8395</strain>
    </source>
</reference>
<evidence type="ECO:0000313" key="3">
    <source>
        <dbReference type="EMBL" id="HJF07076.1"/>
    </source>
</evidence>
<reference evidence="3" key="1">
    <citation type="journal article" date="2021" name="PeerJ">
        <title>Extensive microbial diversity within the chicken gut microbiome revealed by metagenomics and culture.</title>
        <authorList>
            <person name="Gilroy R."/>
            <person name="Ravi A."/>
            <person name="Getino M."/>
            <person name="Pursley I."/>
            <person name="Horton D.L."/>
            <person name="Alikhan N.F."/>
            <person name="Baker D."/>
            <person name="Gharbi K."/>
            <person name="Hall N."/>
            <person name="Watson M."/>
            <person name="Adriaenssens E.M."/>
            <person name="Foster-Nyarko E."/>
            <person name="Jarju S."/>
            <person name="Secka A."/>
            <person name="Antonio M."/>
            <person name="Oren A."/>
            <person name="Chaudhuri R.R."/>
            <person name="La Ragione R."/>
            <person name="Hildebrand F."/>
            <person name="Pallen M.J."/>
        </authorList>
    </citation>
    <scope>NUCLEOTIDE SEQUENCE</scope>
    <source>
        <strain evidence="3">CHK165-8395</strain>
    </source>
</reference>
<dbReference type="InterPro" id="IPR046216">
    <property type="entry name" value="DUF6249"/>
</dbReference>
<keyword evidence="1" id="KW-1133">Transmembrane helix</keyword>
<gene>
    <name evidence="3" type="ORF">K8U81_02630</name>
</gene>
<evidence type="ECO:0000313" key="4">
    <source>
        <dbReference type="Proteomes" id="UP000718012"/>
    </source>
</evidence>
<comment type="caution">
    <text evidence="3">The sequence shown here is derived from an EMBL/GenBank/DDBJ whole genome shotgun (WGS) entry which is preliminary data.</text>
</comment>
<organism evidence="3 4">
    <name type="scientific">Phocaeicola coprocola</name>
    <dbReference type="NCBI Taxonomy" id="310298"/>
    <lineage>
        <taxon>Bacteria</taxon>
        <taxon>Pseudomonadati</taxon>
        <taxon>Bacteroidota</taxon>
        <taxon>Bacteroidia</taxon>
        <taxon>Bacteroidales</taxon>
        <taxon>Bacteroidaceae</taxon>
        <taxon>Phocaeicola</taxon>
    </lineage>
</organism>
<evidence type="ECO:0000256" key="1">
    <source>
        <dbReference type="SAM" id="Phobius"/>
    </source>
</evidence>